<keyword evidence="3" id="KW-1185">Reference proteome</keyword>
<evidence type="ECO:0000256" key="1">
    <source>
        <dbReference type="SAM" id="MobiDB-lite"/>
    </source>
</evidence>
<feature type="region of interest" description="Disordered" evidence="1">
    <location>
        <begin position="1"/>
        <end position="27"/>
    </location>
</feature>
<evidence type="ECO:0000313" key="2">
    <source>
        <dbReference type="EMBL" id="MPC26248.1"/>
    </source>
</evidence>
<dbReference type="AlphaFoldDB" id="A0A5B7DXR6"/>
<feature type="region of interest" description="Disordered" evidence="1">
    <location>
        <begin position="90"/>
        <end position="114"/>
    </location>
</feature>
<comment type="caution">
    <text evidence="2">The sequence shown here is derived from an EMBL/GenBank/DDBJ whole genome shotgun (WGS) entry which is preliminary data.</text>
</comment>
<reference evidence="2 3" key="1">
    <citation type="submission" date="2019-05" db="EMBL/GenBank/DDBJ databases">
        <title>Another draft genome of Portunus trituberculatus and its Hox gene families provides insights of decapod evolution.</title>
        <authorList>
            <person name="Jeong J.-H."/>
            <person name="Song I."/>
            <person name="Kim S."/>
            <person name="Choi T."/>
            <person name="Kim D."/>
            <person name="Ryu S."/>
            <person name="Kim W."/>
        </authorList>
    </citation>
    <scope>NUCLEOTIDE SEQUENCE [LARGE SCALE GENOMIC DNA]</scope>
    <source>
        <tissue evidence="2">Muscle</tissue>
    </source>
</reference>
<protein>
    <submittedName>
        <fullName evidence="2">Uncharacterized protein</fullName>
    </submittedName>
</protein>
<sequence length="114" mass="12759">MSKANECPHDPTLSSKESFWQLPQTTLEPLEQDKKDELKKYLMRKGYAITDQDISPHLLVEFGKFDNVHTSERRLFRRCVCPGVSVLNGESSAEHPASDLTSSSWGQVTVPGPA</sequence>
<accession>A0A5B7DXR6</accession>
<gene>
    <name evidence="2" type="ORF">E2C01_019384</name>
</gene>
<evidence type="ECO:0000313" key="3">
    <source>
        <dbReference type="Proteomes" id="UP000324222"/>
    </source>
</evidence>
<dbReference type="Proteomes" id="UP000324222">
    <property type="component" value="Unassembled WGS sequence"/>
</dbReference>
<feature type="compositionally biased region" description="Polar residues" evidence="1">
    <location>
        <begin position="12"/>
        <end position="27"/>
    </location>
</feature>
<dbReference type="EMBL" id="VSRR010001576">
    <property type="protein sequence ID" value="MPC26248.1"/>
    <property type="molecule type" value="Genomic_DNA"/>
</dbReference>
<name>A0A5B7DXR6_PORTR</name>
<organism evidence="2 3">
    <name type="scientific">Portunus trituberculatus</name>
    <name type="common">Swimming crab</name>
    <name type="synonym">Neptunus trituberculatus</name>
    <dbReference type="NCBI Taxonomy" id="210409"/>
    <lineage>
        <taxon>Eukaryota</taxon>
        <taxon>Metazoa</taxon>
        <taxon>Ecdysozoa</taxon>
        <taxon>Arthropoda</taxon>
        <taxon>Crustacea</taxon>
        <taxon>Multicrustacea</taxon>
        <taxon>Malacostraca</taxon>
        <taxon>Eumalacostraca</taxon>
        <taxon>Eucarida</taxon>
        <taxon>Decapoda</taxon>
        <taxon>Pleocyemata</taxon>
        <taxon>Brachyura</taxon>
        <taxon>Eubrachyura</taxon>
        <taxon>Portunoidea</taxon>
        <taxon>Portunidae</taxon>
        <taxon>Portuninae</taxon>
        <taxon>Portunus</taxon>
    </lineage>
</organism>
<proteinExistence type="predicted"/>